<dbReference type="InterPro" id="IPR013766">
    <property type="entry name" value="Thioredoxin_domain"/>
</dbReference>
<organism evidence="2 3">
    <name type="scientific">Sinimarinibacterium thermocellulolyticum</name>
    <dbReference type="NCBI Taxonomy" id="3170016"/>
    <lineage>
        <taxon>Bacteria</taxon>
        <taxon>Pseudomonadati</taxon>
        <taxon>Pseudomonadota</taxon>
        <taxon>Gammaproteobacteria</taxon>
        <taxon>Nevskiales</taxon>
        <taxon>Nevskiaceae</taxon>
        <taxon>Sinimarinibacterium</taxon>
    </lineage>
</organism>
<evidence type="ECO:0000313" key="2">
    <source>
        <dbReference type="EMBL" id="MES0872609.1"/>
    </source>
</evidence>
<evidence type="ECO:0000259" key="1">
    <source>
        <dbReference type="PROSITE" id="PS51352"/>
    </source>
</evidence>
<proteinExistence type="predicted"/>
<dbReference type="SUPFAM" id="SSF52833">
    <property type="entry name" value="Thioredoxin-like"/>
    <property type="match status" value="1"/>
</dbReference>
<comment type="caution">
    <text evidence="2">The sequence shown here is derived from an EMBL/GenBank/DDBJ whole genome shotgun (WGS) entry which is preliminary data.</text>
</comment>
<dbReference type="InterPro" id="IPR036249">
    <property type="entry name" value="Thioredoxin-like_sf"/>
</dbReference>
<dbReference type="Proteomes" id="UP001465331">
    <property type="component" value="Unassembled WGS sequence"/>
</dbReference>
<dbReference type="PROSITE" id="PS51257">
    <property type="entry name" value="PROKAR_LIPOPROTEIN"/>
    <property type="match status" value="1"/>
</dbReference>
<dbReference type="Gene3D" id="3.40.30.10">
    <property type="entry name" value="Glutaredoxin"/>
    <property type="match status" value="1"/>
</dbReference>
<dbReference type="PROSITE" id="PS51352">
    <property type="entry name" value="THIOREDOXIN_2"/>
    <property type="match status" value="1"/>
</dbReference>
<dbReference type="EMBL" id="JBEPIJ010000001">
    <property type="protein sequence ID" value="MES0872609.1"/>
    <property type="molecule type" value="Genomic_DNA"/>
</dbReference>
<accession>A0ABV2A680</accession>
<keyword evidence="3" id="KW-1185">Reference proteome</keyword>
<dbReference type="RefSeq" id="WP_352886597.1">
    <property type="nucleotide sequence ID" value="NZ_JBEPIJ010000001.1"/>
</dbReference>
<evidence type="ECO:0000313" key="3">
    <source>
        <dbReference type="Proteomes" id="UP001465331"/>
    </source>
</evidence>
<sequence length="453" mass="49250">MRRALLLGTLLVAACDRAPPASGAPTSAATPAAVEATVEGLSFEQGRRLAHERRQPLLVEFHAPWCYSCYYMAQHVMTGPQWAQVRERAVVVEVDVDAPQGAALKQRYGIRALPSYLLLDSDGDELGRILGEQTREDFYAAIDALLARGTDLDALARLADGTDAKAVDAARQVLASWHARDAADAALAWFAAREDAVRAALAADETVAQWLARLRFMAAAQSGDMQACLDAGEAALEGELGCARAYELGRYLACGGEVPPPRARLLAQREPMQALVEQGAFGTSRCADERSLILTMAKLEAALGDREAQIALLRRAMADVERRLAGVLEADRNLADNLRVYVEQLAMLTGDYTALDALMPALIEAWPQDYVYALRHGRSLLARGQPEAALEYLERAALHAYGLNRLQVAEQRVRALLALDRRDEARRVVGEALKANGPWFAEQAAALKALLKT</sequence>
<dbReference type="Pfam" id="PF13899">
    <property type="entry name" value="Thioredoxin_7"/>
    <property type="match status" value="1"/>
</dbReference>
<reference evidence="2 3" key="1">
    <citation type="submission" date="2024-06" db="EMBL/GenBank/DDBJ databases">
        <authorList>
            <person name="Li Z."/>
            <person name="Jiang Y."/>
        </authorList>
    </citation>
    <scope>NUCLEOTIDE SEQUENCE [LARGE SCALE GENOMIC DNA]</scope>
    <source>
        <strain evidence="2 3">HSW-8</strain>
    </source>
</reference>
<gene>
    <name evidence="2" type="ORF">ABSH63_01095</name>
</gene>
<name>A0ABV2A680_9GAMM</name>
<feature type="domain" description="Thioredoxin" evidence="1">
    <location>
        <begin position="18"/>
        <end position="147"/>
    </location>
</feature>
<protein>
    <submittedName>
        <fullName evidence="2">Thioredoxin family protein</fullName>
    </submittedName>
</protein>